<dbReference type="GO" id="GO:1902201">
    <property type="term" value="P:negative regulation of bacterial-type flagellum-dependent cell motility"/>
    <property type="evidence" value="ECO:0007669"/>
    <property type="project" value="TreeGrafter"/>
</dbReference>
<dbReference type="EC" id="2.7.7.65" evidence="1"/>
<dbReference type="GO" id="GO:0043709">
    <property type="term" value="P:cell adhesion involved in single-species biofilm formation"/>
    <property type="evidence" value="ECO:0007669"/>
    <property type="project" value="TreeGrafter"/>
</dbReference>
<dbReference type="Pfam" id="PF00990">
    <property type="entry name" value="GGDEF"/>
    <property type="match status" value="1"/>
</dbReference>
<dbReference type="SUPFAM" id="SSF55073">
    <property type="entry name" value="Nucleotide cyclase"/>
    <property type="match status" value="1"/>
</dbReference>
<dbReference type="Gene3D" id="3.40.50.2300">
    <property type="match status" value="1"/>
</dbReference>
<feature type="domain" description="GGDEF" evidence="5">
    <location>
        <begin position="348"/>
        <end position="486"/>
    </location>
</feature>
<dbReference type="PANTHER" id="PTHR45138">
    <property type="entry name" value="REGULATORY COMPONENTS OF SENSORY TRANSDUCTION SYSTEM"/>
    <property type="match status" value="1"/>
</dbReference>
<dbReference type="CDD" id="cd00156">
    <property type="entry name" value="REC"/>
    <property type="match status" value="1"/>
</dbReference>
<dbReference type="InterPro" id="IPR011006">
    <property type="entry name" value="CheY-like_superfamily"/>
</dbReference>
<dbReference type="PROSITE" id="PS50110">
    <property type="entry name" value="RESPONSE_REGULATORY"/>
    <property type="match status" value="1"/>
</dbReference>
<dbReference type="GO" id="GO:0000160">
    <property type="term" value="P:phosphorelay signal transduction system"/>
    <property type="evidence" value="ECO:0007669"/>
    <property type="project" value="InterPro"/>
</dbReference>
<evidence type="ECO:0000313" key="6">
    <source>
        <dbReference type="EMBL" id="MBT0958782.1"/>
    </source>
</evidence>
<dbReference type="SMART" id="SM00267">
    <property type="entry name" value="GGDEF"/>
    <property type="match status" value="1"/>
</dbReference>
<dbReference type="InterPro" id="IPR050469">
    <property type="entry name" value="Diguanylate_Cyclase"/>
</dbReference>
<dbReference type="CDD" id="cd01949">
    <property type="entry name" value="GGDEF"/>
    <property type="match status" value="1"/>
</dbReference>
<dbReference type="AlphaFoldDB" id="A0AAP2G9A3"/>
<proteinExistence type="predicted"/>
<keyword evidence="7" id="KW-1185">Reference proteome</keyword>
<accession>A0AAP2G9A3</accession>
<comment type="catalytic activity">
    <reaction evidence="2">
        <text>2 GTP = 3',3'-c-di-GMP + 2 diphosphate</text>
        <dbReference type="Rhea" id="RHEA:24898"/>
        <dbReference type="ChEBI" id="CHEBI:33019"/>
        <dbReference type="ChEBI" id="CHEBI:37565"/>
        <dbReference type="ChEBI" id="CHEBI:58805"/>
        <dbReference type="EC" id="2.7.7.65"/>
    </reaction>
</comment>
<name>A0AAP2G9A3_9RHOB</name>
<evidence type="ECO:0000313" key="7">
    <source>
        <dbReference type="Proteomes" id="UP001315686"/>
    </source>
</evidence>
<reference evidence="6 7" key="1">
    <citation type="journal article" date="2021" name="Arch. Microbiol.">
        <title>Harenicola maris gen. nov., sp. nov. isolated from the Sea of Japan shallow sediments.</title>
        <authorList>
            <person name="Romanenko L.A."/>
            <person name="Kurilenko V.V."/>
            <person name="Chernysheva N.Y."/>
            <person name="Tekutyeva L.A."/>
            <person name="Velansky P.V."/>
            <person name="Svetashev V.I."/>
            <person name="Isaeva M.P."/>
        </authorList>
    </citation>
    <scope>NUCLEOTIDE SEQUENCE [LARGE SCALE GENOMIC DNA]</scope>
    <source>
        <strain evidence="6 7">KMM 3653</strain>
    </source>
</reference>
<feature type="domain" description="Response regulatory" evidence="4">
    <location>
        <begin position="4"/>
        <end position="138"/>
    </location>
</feature>
<gene>
    <name evidence="6" type="ORF">IV417_15435</name>
</gene>
<dbReference type="RefSeq" id="WP_327795002.1">
    <property type="nucleotide sequence ID" value="NZ_JADQAZ010000003.1"/>
</dbReference>
<dbReference type="Gene3D" id="3.30.70.270">
    <property type="match status" value="1"/>
</dbReference>
<dbReference type="FunFam" id="3.30.70.270:FF:000001">
    <property type="entry name" value="Diguanylate cyclase domain protein"/>
    <property type="match status" value="1"/>
</dbReference>
<feature type="modified residue" description="4-aspartylphosphate" evidence="3">
    <location>
        <position position="53"/>
    </location>
</feature>
<dbReference type="GO" id="GO:0052621">
    <property type="term" value="F:diguanylate cyclase activity"/>
    <property type="evidence" value="ECO:0007669"/>
    <property type="project" value="UniProtKB-EC"/>
</dbReference>
<dbReference type="SUPFAM" id="SSF52172">
    <property type="entry name" value="CheY-like"/>
    <property type="match status" value="1"/>
</dbReference>
<organism evidence="6 7">
    <name type="scientific">Harenicola maris</name>
    <dbReference type="NCBI Taxonomy" id="2841044"/>
    <lineage>
        <taxon>Bacteria</taxon>
        <taxon>Pseudomonadati</taxon>
        <taxon>Pseudomonadota</taxon>
        <taxon>Alphaproteobacteria</taxon>
        <taxon>Rhodobacterales</taxon>
        <taxon>Paracoccaceae</taxon>
        <taxon>Harenicola</taxon>
    </lineage>
</organism>
<protein>
    <recommendedName>
        <fullName evidence="1">diguanylate cyclase</fullName>
        <ecNumber evidence="1">2.7.7.65</ecNumber>
    </recommendedName>
</protein>
<evidence type="ECO:0000259" key="5">
    <source>
        <dbReference type="PROSITE" id="PS50887"/>
    </source>
</evidence>
<evidence type="ECO:0000256" key="3">
    <source>
        <dbReference type="PROSITE-ProRule" id="PRU00169"/>
    </source>
</evidence>
<evidence type="ECO:0000256" key="2">
    <source>
        <dbReference type="ARBA" id="ARBA00034247"/>
    </source>
</evidence>
<dbReference type="GO" id="GO:0005886">
    <property type="term" value="C:plasma membrane"/>
    <property type="evidence" value="ECO:0007669"/>
    <property type="project" value="TreeGrafter"/>
</dbReference>
<dbReference type="PANTHER" id="PTHR45138:SF9">
    <property type="entry name" value="DIGUANYLATE CYCLASE DGCM-RELATED"/>
    <property type="match status" value="1"/>
</dbReference>
<dbReference type="NCBIfam" id="TIGR00254">
    <property type="entry name" value="GGDEF"/>
    <property type="match status" value="1"/>
</dbReference>
<dbReference type="InterPro" id="IPR000160">
    <property type="entry name" value="GGDEF_dom"/>
</dbReference>
<dbReference type="InterPro" id="IPR001789">
    <property type="entry name" value="Sig_transdc_resp-reg_receiver"/>
</dbReference>
<keyword evidence="3" id="KW-0597">Phosphoprotein</keyword>
<comment type="caution">
    <text evidence="6">The sequence shown here is derived from an EMBL/GenBank/DDBJ whole genome shotgun (WGS) entry which is preliminary data.</text>
</comment>
<dbReference type="Proteomes" id="UP001315686">
    <property type="component" value="Unassembled WGS sequence"/>
</dbReference>
<evidence type="ECO:0000256" key="1">
    <source>
        <dbReference type="ARBA" id="ARBA00012528"/>
    </source>
</evidence>
<dbReference type="InterPro" id="IPR043128">
    <property type="entry name" value="Rev_trsase/Diguanyl_cyclase"/>
</dbReference>
<evidence type="ECO:0000259" key="4">
    <source>
        <dbReference type="PROSITE" id="PS50110"/>
    </source>
</evidence>
<dbReference type="PROSITE" id="PS50887">
    <property type="entry name" value="GGDEF"/>
    <property type="match status" value="1"/>
</dbReference>
<sequence>MSGSVLIAGSTSTTRIKLASEFQSASYVVLSASTGTEAAEAIASQKPDVAVLDSALALETAPENRRGAARRAQVTLPPRETLCQRLLKGQPTCPVIVLCNSGREGRPQRVQALRAGAAEVFSKDVHPSLLMAGVRRAIRGHIAAEEASRTEVEGRALGLSEAARALDYPGKIGWIQINPDRNSPILSELKGNISDAIIPISVDRVMRAVSQSDPGVKPMDVLVLDAGQPGQKAAQQTALRLIPEIASRSGSTHPAIVLILPQGFSPLMAAQAYDLGAAEVLSPNCDLEEITLRLRRQVASKQRRDALNKGMRKGMRLAATDSLTGLYNRRYAMTHLNQVLQYPAKPGLTHAVLMLDLDHFKQVNDTHGHATGDAVLIETARILQANMRGRDLLARIGGEEFLVVMPDIPPGDINTAADRLRDALAAAEFTPPGKAVPVLRQTVSIGVAAPQPGGPHPQAEDLIRQADHALYRAKAAGRNKVAVSLPARLNPRKRAGLVTLPPRAVSAPA</sequence>
<dbReference type="InterPro" id="IPR029787">
    <property type="entry name" value="Nucleotide_cyclase"/>
</dbReference>
<dbReference type="EMBL" id="JADQAZ010000003">
    <property type="protein sequence ID" value="MBT0958782.1"/>
    <property type="molecule type" value="Genomic_DNA"/>
</dbReference>